<sequence>MSHITDDQLLAHSDRVQGKVVVITGGANGFGKETALLFAAYGANIVIGDLDVTGAAKVVAEIKKIGGSAAWIKCNVTKFEEQVELFELAVKKFGSVDIVIPNAGVSELGTFRTVAFNKDGKPVKPSMATLEINLYGVLYTAHLATHYLRLNQKENDLKSIVFIGSVASWMAIPMGELYSGSKHAVLGIMRSLHPIMETKGIRVVCIHPFFADTAIVPTSVKLVLAGIPLTPVFRVARAIFHGASDVDMKTSGSSYLLLDNGPVFMVPKDEFKEGVYKMIDNRANAATAVLIGVKAWAFFFRDVWRITGPFILRVIVTVVLAKIAWANREWIERSVSDKIYRIAN</sequence>
<gene>
    <name evidence="4" type="ORF">BDN70DRAFT_989521</name>
</gene>
<dbReference type="SUPFAM" id="SSF51735">
    <property type="entry name" value="NAD(P)-binding Rossmann-fold domains"/>
    <property type="match status" value="1"/>
</dbReference>
<comment type="similarity">
    <text evidence="1">Belongs to the short-chain dehydrogenases/reductases (SDR) family.</text>
</comment>
<dbReference type="PROSITE" id="PS00061">
    <property type="entry name" value="ADH_SHORT"/>
    <property type="match status" value="1"/>
</dbReference>
<dbReference type="InterPro" id="IPR036291">
    <property type="entry name" value="NAD(P)-bd_dom_sf"/>
</dbReference>
<organism evidence="4 5">
    <name type="scientific">Pholiota conissans</name>
    <dbReference type="NCBI Taxonomy" id="109636"/>
    <lineage>
        <taxon>Eukaryota</taxon>
        <taxon>Fungi</taxon>
        <taxon>Dikarya</taxon>
        <taxon>Basidiomycota</taxon>
        <taxon>Agaricomycotina</taxon>
        <taxon>Agaricomycetes</taxon>
        <taxon>Agaricomycetidae</taxon>
        <taxon>Agaricales</taxon>
        <taxon>Agaricineae</taxon>
        <taxon>Strophariaceae</taxon>
        <taxon>Pholiota</taxon>
    </lineage>
</organism>
<evidence type="ECO:0000256" key="2">
    <source>
        <dbReference type="ARBA" id="ARBA00022857"/>
    </source>
</evidence>
<dbReference type="Proteomes" id="UP000807469">
    <property type="component" value="Unassembled WGS sequence"/>
</dbReference>
<accession>A0A9P5ZDF2</accession>
<dbReference type="OrthoDB" id="5371740at2759"/>
<protein>
    <submittedName>
        <fullName evidence="4">NAD(P)-binding protein</fullName>
    </submittedName>
</protein>
<dbReference type="AlphaFoldDB" id="A0A9P5ZDF2"/>
<comment type="caution">
    <text evidence="4">The sequence shown here is derived from an EMBL/GenBank/DDBJ whole genome shotgun (WGS) entry which is preliminary data.</text>
</comment>
<keyword evidence="5" id="KW-1185">Reference proteome</keyword>
<evidence type="ECO:0000256" key="3">
    <source>
        <dbReference type="ARBA" id="ARBA00023002"/>
    </source>
</evidence>
<dbReference type="PANTHER" id="PTHR43180:SF33">
    <property type="entry name" value="15-HYDROXYPROSTAGLANDIN DEHYDROGENASE [NAD(+)]-LIKE"/>
    <property type="match status" value="1"/>
</dbReference>
<evidence type="ECO:0000256" key="1">
    <source>
        <dbReference type="ARBA" id="ARBA00006484"/>
    </source>
</evidence>
<evidence type="ECO:0000313" key="5">
    <source>
        <dbReference type="Proteomes" id="UP000807469"/>
    </source>
</evidence>
<evidence type="ECO:0000313" key="4">
    <source>
        <dbReference type="EMBL" id="KAF9484424.1"/>
    </source>
</evidence>
<proteinExistence type="inferred from homology"/>
<name>A0A9P5ZDF2_9AGAR</name>
<keyword evidence="2" id="KW-0521">NADP</keyword>
<dbReference type="Gene3D" id="3.40.50.720">
    <property type="entry name" value="NAD(P)-binding Rossmann-like Domain"/>
    <property type="match status" value="1"/>
</dbReference>
<dbReference type="PRINTS" id="PR00081">
    <property type="entry name" value="GDHRDH"/>
</dbReference>
<dbReference type="InterPro" id="IPR020904">
    <property type="entry name" value="Sc_DH/Rdtase_CS"/>
</dbReference>
<keyword evidence="3" id="KW-0560">Oxidoreductase</keyword>
<dbReference type="GO" id="GO:0016491">
    <property type="term" value="F:oxidoreductase activity"/>
    <property type="evidence" value="ECO:0007669"/>
    <property type="project" value="UniProtKB-KW"/>
</dbReference>
<dbReference type="Pfam" id="PF00106">
    <property type="entry name" value="adh_short"/>
    <property type="match status" value="1"/>
</dbReference>
<reference evidence="4" key="1">
    <citation type="submission" date="2020-11" db="EMBL/GenBank/DDBJ databases">
        <authorList>
            <consortium name="DOE Joint Genome Institute"/>
            <person name="Ahrendt S."/>
            <person name="Riley R."/>
            <person name="Andreopoulos W."/>
            <person name="Labutti K."/>
            <person name="Pangilinan J."/>
            <person name="Ruiz-Duenas F.J."/>
            <person name="Barrasa J.M."/>
            <person name="Sanchez-Garcia M."/>
            <person name="Camarero S."/>
            <person name="Miyauchi S."/>
            <person name="Serrano A."/>
            <person name="Linde D."/>
            <person name="Babiker R."/>
            <person name="Drula E."/>
            <person name="Ayuso-Fernandez I."/>
            <person name="Pacheco R."/>
            <person name="Padilla G."/>
            <person name="Ferreira P."/>
            <person name="Barriuso J."/>
            <person name="Kellner H."/>
            <person name="Castanera R."/>
            <person name="Alfaro M."/>
            <person name="Ramirez L."/>
            <person name="Pisabarro A.G."/>
            <person name="Kuo A."/>
            <person name="Tritt A."/>
            <person name="Lipzen A."/>
            <person name="He G."/>
            <person name="Yan M."/>
            <person name="Ng V."/>
            <person name="Cullen D."/>
            <person name="Martin F."/>
            <person name="Rosso M.-N."/>
            <person name="Henrissat B."/>
            <person name="Hibbett D."/>
            <person name="Martinez A.T."/>
            <person name="Grigoriev I.V."/>
        </authorList>
    </citation>
    <scope>NUCLEOTIDE SEQUENCE</scope>
    <source>
        <strain evidence="4">CIRM-BRFM 674</strain>
    </source>
</reference>
<dbReference type="EMBL" id="MU155143">
    <property type="protein sequence ID" value="KAF9484424.1"/>
    <property type="molecule type" value="Genomic_DNA"/>
</dbReference>
<dbReference type="InterPro" id="IPR002347">
    <property type="entry name" value="SDR_fam"/>
</dbReference>
<dbReference type="PANTHER" id="PTHR43180">
    <property type="entry name" value="3-OXOACYL-(ACYL-CARRIER-PROTEIN) REDUCTASE (AFU_ORTHOLOGUE AFUA_6G11210)"/>
    <property type="match status" value="1"/>
</dbReference>